<accession>A0A0F9JZG9</accession>
<evidence type="ECO:0008006" key="2">
    <source>
        <dbReference type="Google" id="ProtNLM"/>
    </source>
</evidence>
<dbReference type="Gene3D" id="3.40.50.300">
    <property type="entry name" value="P-loop containing nucleotide triphosphate hydrolases"/>
    <property type="match status" value="1"/>
</dbReference>
<dbReference type="AlphaFoldDB" id="A0A0F9JZG9"/>
<gene>
    <name evidence="1" type="ORF">LCGC14_1467040</name>
</gene>
<evidence type="ECO:0000313" key="1">
    <source>
        <dbReference type="EMBL" id="KKM67841.1"/>
    </source>
</evidence>
<proteinExistence type="predicted"/>
<name>A0A0F9JZG9_9ZZZZ</name>
<dbReference type="Gene3D" id="3.30.420.240">
    <property type="match status" value="1"/>
</dbReference>
<dbReference type="EMBL" id="LAZR01010278">
    <property type="protein sequence ID" value="KKM67841.1"/>
    <property type="molecule type" value="Genomic_DNA"/>
</dbReference>
<comment type="caution">
    <text evidence="1">The sequence shown here is derived from an EMBL/GenBank/DDBJ whole genome shotgun (WGS) entry which is preliminary data.</text>
</comment>
<dbReference type="InterPro" id="IPR027417">
    <property type="entry name" value="P-loop_NTPase"/>
</dbReference>
<organism evidence="1">
    <name type="scientific">marine sediment metagenome</name>
    <dbReference type="NCBI Taxonomy" id="412755"/>
    <lineage>
        <taxon>unclassified sequences</taxon>
        <taxon>metagenomes</taxon>
        <taxon>ecological metagenomes</taxon>
    </lineage>
</organism>
<sequence>MGCSGPVLRHGVLIYCVPCDCAIVPPPQYIVVNISQSILYWINMFAFTYRIMDTDEAGRTRQAEHSHLPFVTWAFQDKHILEIQKAIDEGYDLLTNKSRDMGASWNILTVFHHQWLFRDERLFLEISRVETDVDGAANPRALFVKHDYINKWLPHWMLPNIGRTRLHLINLDRGSRIDGESSNEAAGSSARCNAILLDEMAKMDNAEKIKMSTADVTPCRLANSTPYGAGTAYTNWCLSGKVKVAILPWWEHPEKGLGRYVTQEENGKWKIRSPWYNLEDDRRSPMEMAQEIDMDHLGSGSTFFEPHIVEEHKRMFGNRKFVRYHVHFKKTLPHSDIPKMLLKRDRRGLVIKKGTRGPLRVWATLINGRLDQTKNYIMGVDISKGQGASNSILTIFCKETGIKVAEWADANTPPYDFAHITCAIALWVGGASHGQRPLLIWEANGDTGIDFGSQIVKTFQYPYFYFDRQSGTISEKQTKKYGWHSNPDKKAEVLGKYRRTLAHGGYINPSEESMDEASMYVYYVDGGVGPASLVEETSNARKTHGDRVIADALSLWGCAGVSGAKTKKSSAPARSFEWRKKNWMKRQKTRSGGTLRIGQRIDLREHNA</sequence>
<protein>
    <recommendedName>
        <fullName evidence="2">Terminase large subunit gp17-like C-terminal domain-containing protein</fullName>
    </recommendedName>
</protein>
<reference evidence="1" key="1">
    <citation type="journal article" date="2015" name="Nature">
        <title>Complex archaea that bridge the gap between prokaryotes and eukaryotes.</title>
        <authorList>
            <person name="Spang A."/>
            <person name="Saw J.H."/>
            <person name="Jorgensen S.L."/>
            <person name="Zaremba-Niedzwiedzka K."/>
            <person name="Martijn J."/>
            <person name="Lind A.E."/>
            <person name="van Eijk R."/>
            <person name="Schleper C."/>
            <person name="Guy L."/>
            <person name="Ettema T.J."/>
        </authorList>
    </citation>
    <scope>NUCLEOTIDE SEQUENCE</scope>
</reference>